<name>A0ABR6Z7Y7_9BURK</name>
<evidence type="ECO:0000313" key="8">
    <source>
        <dbReference type="Proteomes" id="UP000646911"/>
    </source>
</evidence>
<feature type="transmembrane region" description="Helical" evidence="6">
    <location>
        <begin position="68"/>
        <end position="86"/>
    </location>
</feature>
<dbReference type="Proteomes" id="UP000646911">
    <property type="component" value="Unassembled WGS sequence"/>
</dbReference>
<evidence type="ECO:0000256" key="2">
    <source>
        <dbReference type="ARBA" id="ARBA00022475"/>
    </source>
</evidence>
<evidence type="ECO:0000256" key="5">
    <source>
        <dbReference type="ARBA" id="ARBA00023136"/>
    </source>
</evidence>
<proteinExistence type="predicted"/>
<dbReference type="InterPro" id="IPR001123">
    <property type="entry name" value="LeuE-type"/>
</dbReference>
<dbReference type="Pfam" id="PF01810">
    <property type="entry name" value="LysE"/>
    <property type="match status" value="1"/>
</dbReference>
<gene>
    <name evidence="7" type="ORF">H8L47_07730</name>
</gene>
<organism evidence="7 8">
    <name type="scientific">Undibacterium umbellatum</name>
    <dbReference type="NCBI Taxonomy" id="2762300"/>
    <lineage>
        <taxon>Bacteria</taxon>
        <taxon>Pseudomonadati</taxon>
        <taxon>Pseudomonadota</taxon>
        <taxon>Betaproteobacteria</taxon>
        <taxon>Burkholderiales</taxon>
        <taxon>Oxalobacteraceae</taxon>
        <taxon>Undibacterium</taxon>
    </lineage>
</organism>
<dbReference type="PANTHER" id="PTHR30086">
    <property type="entry name" value="ARGININE EXPORTER PROTEIN ARGO"/>
    <property type="match status" value="1"/>
</dbReference>
<reference evidence="7 8" key="1">
    <citation type="submission" date="2020-08" db="EMBL/GenBank/DDBJ databases">
        <title>Novel species isolated from subtropical streams in China.</title>
        <authorList>
            <person name="Lu H."/>
        </authorList>
    </citation>
    <scope>NUCLEOTIDE SEQUENCE [LARGE SCALE GENOMIC DNA]</scope>
    <source>
        <strain evidence="7 8">NL8W</strain>
    </source>
</reference>
<evidence type="ECO:0000313" key="7">
    <source>
        <dbReference type="EMBL" id="MBC3907450.1"/>
    </source>
</evidence>
<keyword evidence="3 6" id="KW-0812">Transmembrane</keyword>
<sequence>MMLAFILKGMGMSAGLIMAIGSQNAHVLRMGLRKQHVGLTVMICIVCEALLISAGVAGIGGLINSQPVLLALARWGGAAFLIWYGVRSLRAASSQQSLVAEGGELSMTAGKAALAVLGVTLLNPHVYLDTVVLLGAIGGQQPDDGKYWFAVGAVLNAIIWYLALGFGARLLAPVFAKPVAWRVLDSLIGVVMLILALNLLLG</sequence>
<feature type="transmembrane region" description="Helical" evidence="6">
    <location>
        <begin position="179"/>
        <end position="201"/>
    </location>
</feature>
<keyword evidence="2" id="KW-1003">Cell membrane</keyword>
<accession>A0ABR6Z7Y7</accession>
<dbReference type="PANTHER" id="PTHR30086:SF20">
    <property type="entry name" value="ARGININE EXPORTER PROTEIN ARGO-RELATED"/>
    <property type="match status" value="1"/>
</dbReference>
<protein>
    <submittedName>
        <fullName evidence="7">Amino acid transporter</fullName>
    </submittedName>
</protein>
<keyword evidence="8" id="KW-1185">Reference proteome</keyword>
<evidence type="ECO:0000256" key="1">
    <source>
        <dbReference type="ARBA" id="ARBA00004651"/>
    </source>
</evidence>
<keyword evidence="5 6" id="KW-0472">Membrane</keyword>
<feature type="transmembrane region" description="Helical" evidence="6">
    <location>
        <begin position="37"/>
        <end position="62"/>
    </location>
</feature>
<evidence type="ECO:0000256" key="3">
    <source>
        <dbReference type="ARBA" id="ARBA00022692"/>
    </source>
</evidence>
<dbReference type="RefSeq" id="WP_186952977.1">
    <property type="nucleotide sequence ID" value="NZ_JACOFX010000002.1"/>
</dbReference>
<feature type="transmembrane region" description="Helical" evidence="6">
    <location>
        <begin position="147"/>
        <end position="167"/>
    </location>
</feature>
<dbReference type="EMBL" id="JACOFX010000002">
    <property type="protein sequence ID" value="MBC3907450.1"/>
    <property type="molecule type" value="Genomic_DNA"/>
</dbReference>
<keyword evidence="4 6" id="KW-1133">Transmembrane helix</keyword>
<evidence type="ECO:0000256" key="4">
    <source>
        <dbReference type="ARBA" id="ARBA00022989"/>
    </source>
</evidence>
<feature type="transmembrane region" description="Helical" evidence="6">
    <location>
        <begin position="107"/>
        <end position="127"/>
    </location>
</feature>
<evidence type="ECO:0000256" key="6">
    <source>
        <dbReference type="SAM" id="Phobius"/>
    </source>
</evidence>
<comment type="subcellular location">
    <subcellularLocation>
        <location evidence="1">Cell membrane</location>
        <topology evidence="1">Multi-pass membrane protein</topology>
    </subcellularLocation>
</comment>
<comment type="caution">
    <text evidence="7">The sequence shown here is derived from an EMBL/GenBank/DDBJ whole genome shotgun (WGS) entry which is preliminary data.</text>
</comment>